<organism evidence="1 2">
    <name type="scientific">Tegillarca granosa</name>
    <name type="common">Malaysian cockle</name>
    <name type="synonym">Anadara granosa</name>
    <dbReference type="NCBI Taxonomy" id="220873"/>
    <lineage>
        <taxon>Eukaryota</taxon>
        <taxon>Metazoa</taxon>
        <taxon>Spiralia</taxon>
        <taxon>Lophotrochozoa</taxon>
        <taxon>Mollusca</taxon>
        <taxon>Bivalvia</taxon>
        <taxon>Autobranchia</taxon>
        <taxon>Pteriomorphia</taxon>
        <taxon>Arcoida</taxon>
        <taxon>Arcoidea</taxon>
        <taxon>Arcidae</taxon>
        <taxon>Tegillarca</taxon>
    </lineage>
</organism>
<gene>
    <name evidence="1" type="ORF">KUTeg_023489</name>
</gene>
<evidence type="ECO:0000313" key="2">
    <source>
        <dbReference type="Proteomes" id="UP001217089"/>
    </source>
</evidence>
<evidence type="ECO:0000313" key="1">
    <source>
        <dbReference type="EMBL" id="KAJ8299429.1"/>
    </source>
</evidence>
<protein>
    <submittedName>
        <fullName evidence="1">Uncharacterized protein</fullName>
    </submittedName>
</protein>
<comment type="caution">
    <text evidence="1">The sequence shown here is derived from an EMBL/GenBank/DDBJ whole genome shotgun (WGS) entry which is preliminary data.</text>
</comment>
<keyword evidence="2" id="KW-1185">Reference proteome</keyword>
<name>A0ABQ9E586_TEGGR</name>
<sequence>MSPEHGCDRPVGLDIDDSGRLWRFFAFHKVYIRLMTALVLTEAVQMMCPVGSYGIENNFINE</sequence>
<accession>A0ABQ9E586</accession>
<proteinExistence type="predicted"/>
<reference evidence="1 2" key="1">
    <citation type="submission" date="2022-12" db="EMBL/GenBank/DDBJ databases">
        <title>Chromosome-level genome of Tegillarca granosa.</title>
        <authorList>
            <person name="Kim J."/>
        </authorList>
    </citation>
    <scope>NUCLEOTIDE SEQUENCE [LARGE SCALE GENOMIC DNA]</scope>
    <source>
        <strain evidence="1">Teg-2019</strain>
        <tissue evidence="1">Adductor muscle</tissue>
    </source>
</reference>
<dbReference type="EMBL" id="JARBDR010000921">
    <property type="protein sequence ID" value="KAJ8299429.1"/>
    <property type="molecule type" value="Genomic_DNA"/>
</dbReference>
<dbReference type="Proteomes" id="UP001217089">
    <property type="component" value="Unassembled WGS sequence"/>
</dbReference>